<dbReference type="AlphaFoldDB" id="A0A645GDF6"/>
<reference evidence="1" key="1">
    <citation type="submission" date="2019-08" db="EMBL/GenBank/DDBJ databases">
        <authorList>
            <person name="Kucharzyk K."/>
            <person name="Murdoch R.W."/>
            <person name="Higgins S."/>
            <person name="Loffler F."/>
        </authorList>
    </citation>
    <scope>NUCLEOTIDE SEQUENCE</scope>
</reference>
<sequence length="205" mass="22585">MHLAADTVSAQIPNYAVAVSFRVALDGAGDVAQPVALARLVNADPEALLGHTDEVLDFRGYLADRGGKGAVRLPSVQNHAAVYREDLTVPQRLSIRETMHHMIVRRGTDGGGEAFVALKGGRGARVTDHLLGEAIQLQRGDAGRDVRPERFQYLMEQRTRAPHLGDLFFVLERDHRMRSRRTMISARTISGACSPETSPWRPRSL</sequence>
<name>A0A645GDF6_9ZZZZ</name>
<protein>
    <submittedName>
        <fullName evidence="1">Uncharacterized protein</fullName>
    </submittedName>
</protein>
<gene>
    <name evidence="1" type="ORF">SDC9_172332</name>
</gene>
<evidence type="ECO:0000313" key="1">
    <source>
        <dbReference type="EMBL" id="MPN24927.1"/>
    </source>
</evidence>
<proteinExistence type="predicted"/>
<dbReference type="EMBL" id="VSSQ01073936">
    <property type="protein sequence ID" value="MPN24927.1"/>
    <property type="molecule type" value="Genomic_DNA"/>
</dbReference>
<organism evidence="1">
    <name type="scientific">bioreactor metagenome</name>
    <dbReference type="NCBI Taxonomy" id="1076179"/>
    <lineage>
        <taxon>unclassified sequences</taxon>
        <taxon>metagenomes</taxon>
        <taxon>ecological metagenomes</taxon>
    </lineage>
</organism>
<comment type="caution">
    <text evidence="1">The sequence shown here is derived from an EMBL/GenBank/DDBJ whole genome shotgun (WGS) entry which is preliminary data.</text>
</comment>
<accession>A0A645GDF6</accession>